<keyword evidence="2" id="KW-1185">Reference proteome</keyword>
<sequence>MDWPYPPESSLPNWTPAMVKYFLLWIVFGNSAGTALKICLSFKKRSRGTATSIFLPRSCLCIVALQRMGLPISSCLDWYRFLGEARLSITFQQNNRNVASMRTRSIKRPSKPYDEHGPSKENKARTQSVAACETYESSPSIYPVSRQWWTVFYA</sequence>
<proteinExistence type="predicted"/>
<reference evidence="1" key="1">
    <citation type="submission" date="2021-03" db="EMBL/GenBank/DDBJ databases">
        <authorList>
            <consortium name="DOE Joint Genome Institute"/>
            <person name="Ahrendt S."/>
            <person name="Looney B.P."/>
            <person name="Miyauchi S."/>
            <person name="Morin E."/>
            <person name="Drula E."/>
            <person name="Courty P.E."/>
            <person name="Chicoki N."/>
            <person name="Fauchery L."/>
            <person name="Kohler A."/>
            <person name="Kuo A."/>
            <person name="Labutti K."/>
            <person name="Pangilinan J."/>
            <person name="Lipzen A."/>
            <person name="Riley R."/>
            <person name="Andreopoulos W."/>
            <person name="He G."/>
            <person name="Johnson J."/>
            <person name="Barry K.W."/>
            <person name="Grigoriev I.V."/>
            <person name="Nagy L."/>
            <person name="Hibbett D."/>
            <person name="Henrissat B."/>
            <person name="Matheny P.B."/>
            <person name="Labbe J."/>
            <person name="Martin F."/>
        </authorList>
    </citation>
    <scope>NUCLEOTIDE SEQUENCE</scope>
    <source>
        <strain evidence="1">HHB10654</strain>
    </source>
</reference>
<evidence type="ECO:0000313" key="2">
    <source>
        <dbReference type="Proteomes" id="UP000814140"/>
    </source>
</evidence>
<accession>A0ACB8SNL0</accession>
<evidence type="ECO:0000313" key="1">
    <source>
        <dbReference type="EMBL" id="KAI0057832.1"/>
    </source>
</evidence>
<reference evidence="1" key="2">
    <citation type="journal article" date="2022" name="New Phytol.">
        <title>Evolutionary transition to the ectomycorrhizal habit in the genomes of a hyperdiverse lineage of mushroom-forming fungi.</title>
        <authorList>
            <person name="Looney B."/>
            <person name="Miyauchi S."/>
            <person name="Morin E."/>
            <person name="Drula E."/>
            <person name="Courty P.E."/>
            <person name="Kohler A."/>
            <person name="Kuo A."/>
            <person name="LaButti K."/>
            <person name="Pangilinan J."/>
            <person name="Lipzen A."/>
            <person name="Riley R."/>
            <person name="Andreopoulos W."/>
            <person name="He G."/>
            <person name="Johnson J."/>
            <person name="Nolan M."/>
            <person name="Tritt A."/>
            <person name="Barry K.W."/>
            <person name="Grigoriev I.V."/>
            <person name="Nagy L.G."/>
            <person name="Hibbett D."/>
            <person name="Henrissat B."/>
            <person name="Matheny P.B."/>
            <person name="Labbe J."/>
            <person name="Martin F.M."/>
        </authorList>
    </citation>
    <scope>NUCLEOTIDE SEQUENCE</scope>
    <source>
        <strain evidence="1">HHB10654</strain>
    </source>
</reference>
<gene>
    <name evidence="1" type="ORF">BV25DRAFT_1830750</name>
</gene>
<dbReference type="Proteomes" id="UP000814140">
    <property type="component" value="Unassembled WGS sequence"/>
</dbReference>
<dbReference type="EMBL" id="MU277242">
    <property type="protein sequence ID" value="KAI0057832.1"/>
    <property type="molecule type" value="Genomic_DNA"/>
</dbReference>
<protein>
    <submittedName>
        <fullName evidence="1">Uncharacterized protein</fullName>
    </submittedName>
</protein>
<name>A0ACB8SNL0_9AGAM</name>
<organism evidence="1 2">
    <name type="scientific">Artomyces pyxidatus</name>
    <dbReference type="NCBI Taxonomy" id="48021"/>
    <lineage>
        <taxon>Eukaryota</taxon>
        <taxon>Fungi</taxon>
        <taxon>Dikarya</taxon>
        <taxon>Basidiomycota</taxon>
        <taxon>Agaricomycotina</taxon>
        <taxon>Agaricomycetes</taxon>
        <taxon>Russulales</taxon>
        <taxon>Auriscalpiaceae</taxon>
        <taxon>Artomyces</taxon>
    </lineage>
</organism>
<comment type="caution">
    <text evidence="1">The sequence shown here is derived from an EMBL/GenBank/DDBJ whole genome shotgun (WGS) entry which is preliminary data.</text>
</comment>